<reference evidence="2" key="1">
    <citation type="submission" date="2018-01" db="EMBL/GenBank/DDBJ databases">
        <title>Testimony of 'menage a trois' revealed by the proteome of Megavirus virophage.</title>
        <authorList>
            <person name="Jeudy S."/>
            <person name="Bertaux L."/>
            <person name="Alempic J.-M."/>
            <person name="Lartigue A."/>
            <person name="Legendre M."/>
            <person name="Philippe N."/>
            <person name="Beucher L."/>
            <person name="Biondi E."/>
            <person name="Juul S."/>
            <person name="Turner D."/>
            <person name="Coute Y."/>
            <person name="Claverie J.-M."/>
            <person name="Abergel C."/>
        </authorList>
    </citation>
    <scope>NUCLEOTIDE SEQUENCE [LARGE SCALE GENOMIC DNA]</scope>
</reference>
<name>A0A2P1ELW4_9VIRU</name>
<protein>
    <submittedName>
        <fullName evidence="1">Uncharacterized protein</fullName>
    </submittedName>
</protein>
<evidence type="ECO:0000313" key="2">
    <source>
        <dbReference type="Proteomes" id="UP000289600"/>
    </source>
</evidence>
<dbReference type="Proteomes" id="UP000289600">
    <property type="component" value="Segment"/>
</dbReference>
<keyword evidence="2" id="KW-1185">Reference proteome</keyword>
<gene>
    <name evidence="1" type="ORF">mc_483</name>
</gene>
<accession>A0A2P1ELW4</accession>
<dbReference type="EMBL" id="MG807320">
    <property type="protein sequence ID" value="AVL94869.1"/>
    <property type="molecule type" value="Genomic_DNA"/>
</dbReference>
<proteinExistence type="predicted"/>
<organism evidence="1 2">
    <name type="scientific">Moumouvirus australiensis</name>
    <dbReference type="NCBI Taxonomy" id="2109587"/>
    <lineage>
        <taxon>Viruses</taxon>
        <taxon>Varidnaviria</taxon>
        <taxon>Bamfordvirae</taxon>
        <taxon>Nucleocytoviricota</taxon>
        <taxon>Megaviricetes</taxon>
        <taxon>Imitervirales</taxon>
        <taxon>Mimiviridae</taxon>
        <taxon>Megamimivirinae</taxon>
        <taxon>Moumouvirus</taxon>
        <taxon>Moumouvirus australiense</taxon>
    </lineage>
</organism>
<evidence type="ECO:0000313" key="1">
    <source>
        <dbReference type="EMBL" id="AVL94869.1"/>
    </source>
</evidence>
<sequence>MNMNTISHNKMKKLYLDDMNNTYILDNRGILYLQYNNKLLPFIFVFKNIDKCFMIDKYTYVVYHDKTISIFNKYLLNINSLFKDLIVFDISDVQYYSNDQIIVILKDGHLLVNFDVSHLNKTYGTKFLNNTRTGNIPYTNIRMEKNLLFAQKNEMVDIFNITKEGDSFIRTVRLIPSMDLNIFNNTDFKSITTINNIYYMMKNLSCPFINNEIYKIRGYCLYNSVDFIVCYYDMDIFEEVIKPITLLIPRDKFQIVKYIGKKCIMTISFNPEDKMELQTNGDFYILSYKKNFYKIDEKFSQILFNENLIDYGDFYIDKGDDVLSIDLDYQDSILDQLLTIIPNIYRLNFENIYKFEQINDKGKIMSYGNGVTRHTFNILRQEIDTILKNKIDNLDNKTAFKLGQLIYFANTDGGEFFKNIHPYFFYLMSNEFDAEILLKKFKPENFELFMKQYKQYSKNPELLIELGVENKNFLEYIFSSDLSEREIEIYKHIAKGFKYFYKRNSNYKFLKKCRVPHLINILISPDNFEIKLKFIVMDDVDVQLFRKFKKNFTDIFSNISSEKISKFSQNTTGSEYYFGEIYVIFDYKKPQTLEYQVFDEDTILQNTDEIIQPIESVNMPIIADIKPEYFISTCNRELIIYVEPSKDNIQKIIDYLTIDDYCLKN</sequence>